<feature type="compositionally biased region" description="Acidic residues" evidence="3">
    <location>
        <begin position="19"/>
        <end position="34"/>
    </location>
</feature>
<reference evidence="4 5" key="1">
    <citation type="submission" date="2024-01" db="EMBL/GenBank/DDBJ databases">
        <title>The genomes of 5 underutilized Papilionoideae crops provide insights into root nodulation and disease resistanc.</title>
        <authorList>
            <person name="Jiang F."/>
        </authorList>
    </citation>
    <scope>NUCLEOTIDE SEQUENCE [LARGE SCALE GENOMIC DNA]</scope>
    <source>
        <strain evidence="4">DUOXIRENSHENG_FW03</strain>
        <tissue evidence="4">Leaves</tissue>
    </source>
</reference>
<organism evidence="4 5">
    <name type="scientific">Psophocarpus tetragonolobus</name>
    <name type="common">Winged bean</name>
    <name type="synonym">Dolichos tetragonolobus</name>
    <dbReference type="NCBI Taxonomy" id="3891"/>
    <lineage>
        <taxon>Eukaryota</taxon>
        <taxon>Viridiplantae</taxon>
        <taxon>Streptophyta</taxon>
        <taxon>Embryophyta</taxon>
        <taxon>Tracheophyta</taxon>
        <taxon>Spermatophyta</taxon>
        <taxon>Magnoliopsida</taxon>
        <taxon>eudicotyledons</taxon>
        <taxon>Gunneridae</taxon>
        <taxon>Pentapetalae</taxon>
        <taxon>rosids</taxon>
        <taxon>fabids</taxon>
        <taxon>Fabales</taxon>
        <taxon>Fabaceae</taxon>
        <taxon>Papilionoideae</taxon>
        <taxon>50 kb inversion clade</taxon>
        <taxon>NPAAA clade</taxon>
        <taxon>indigoferoid/millettioid clade</taxon>
        <taxon>Phaseoleae</taxon>
        <taxon>Psophocarpus</taxon>
    </lineage>
</organism>
<evidence type="ECO:0000313" key="4">
    <source>
        <dbReference type="EMBL" id="KAK7400579.1"/>
    </source>
</evidence>
<feature type="region of interest" description="Disordered" evidence="3">
    <location>
        <begin position="15"/>
        <end position="34"/>
    </location>
</feature>
<comment type="similarity">
    <text evidence="1">Belongs to the bacterial ribosomal protein bL21 family.</text>
</comment>
<dbReference type="GO" id="GO:0005840">
    <property type="term" value="C:ribosome"/>
    <property type="evidence" value="ECO:0007669"/>
    <property type="project" value="InterPro"/>
</dbReference>
<keyword evidence="5" id="KW-1185">Reference proteome</keyword>
<comment type="caution">
    <text evidence="4">The sequence shown here is derived from an EMBL/GenBank/DDBJ whole genome shotgun (WGS) entry which is preliminary data.</text>
</comment>
<dbReference type="PANTHER" id="PTHR21349:SF0">
    <property type="entry name" value="LARGE RIBOSOMAL SUBUNIT PROTEIN BL21M"/>
    <property type="match status" value="1"/>
</dbReference>
<dbReference type="SUPFAM" id="SSF141091">
    <property type="entry name" value="L21p-like"/>
    <property type="match status" value="1"/>
</dbReference>
<gene>
    <name evidence="4" type="ORF">VNO78_11789</name>
</gene>
<name>A0AAN9SUI0_PSOTE</name>
<evidence type="ECO:0000313" key="5">
    <source>
        <dbReference type="Proteomes" id="UP001386955"/>
    </source>
</evidence>
<evidence type="ECO:0000256" key="2">
    <source>
        <dbReference type="ARBA" id="ARBA00044129"/>
    </source>
</evidence>
<dbReference type="Pfam" id="PF00829">
    <property type="entry name" value="Ribosomal_L21p"/>
    <property type="match status" value="1"/>
</dbReference>
<dbReference type="InterPro" id="IPR036164">
    <property type="entry name" value="bL21-like_sf"/>
</dbReference>
<sequence length="200" mass="22659">MAALMLFLFDKQHDRSDADDNSEDYDDKEEEDYEDDVVSVSSGKKIGSHQFKVSNGDNIFTERLKFCEVNDKLILDKVLLLGSACQTIVSRPILPDAAVHAVVEEHELTQLRITDIEKPQNVRLKAFKTGKERTGKVEIVNHPLGCQSLEIASDQSQSFDFCETYSEGKQLFMDPTISNVRRFKRNDLVTEALLPMAIVF</sequence>
<proteinExistence type="inferred from homology"/>
<dbReference type="GO" id="GO:0003735">
    <property type="term" value="F:structural constituent of ribosome"/>
    <property type="evidence" value="ECO:0007669"/>
    <property type="project" value="TreeGrafter"/>
</dbReference>
<dbReference type="Proteomes" id="UP001386955">
    <property type="component" value="Unassembled WGS sequence"/>
</dbReference>
<dbReference type="EMBL" id="JAYMYS010000003">
    <property type="protein sequence ID" value="KAK7400579.1"/>
    <property type="molecule type" value="Genomic_DNA"/>
</dbReference>
<dbReference type="AlphaFoldDB" id="A0AAN9SUI0"/>
<dbReference type="PANTHER" id="PTHR21349">
    <property type="entry name" value="50S RIBOSOMAL PROTEIN L21"/>
    <property type="match status" value="1"/>
</dbReference>
<evidence type="ECO:0000256" key="1">
    <source>
        <dbReference type="ARBA" id="ARBA00008563"/>
    </source>
</evidence>
<dbReference type="InterPro" id="IPR028909">
    <property type="entry name" value="bL21-like"/>
</dbReference>
<dbReference type="GO" id="GO:0005737">
    <property type="term" value="C:cytoplasm"/>
    <property type="evidence" value="ECO:0007669"/>
    <property type="project" value="UniProtKB-ARBA"/>
</dbReference>
<protein>
    <recommendedName>
        <fullName evidence="2">Large ribosomal subunit protein bL21m</fullName>
    </recommendedName>
</protein>
<accession>A0AAN9SUI0</accession>
<evidence type="ECO:0000256" key="3">
    <source>
        <dbReference type="SAM" id="MobiDB-lite"/>
    </source>
</evidence>